<dbReference type="EMBL" id="JBEZAM010000001">
    <property type="protein sequence ID" value="MEU7291881.1"/>
    <property type="molecule type" value="Genomic_DNA"/>
</dbReference>
<dbReference type="PANTHER" id="PTHR12215">
    <property type="entry name" value="PHOSPHOPANTETHEINE TRANSFERASE"/>
    <property type="match status" value="1"/>
</dbReference>
<evidence type="ECO:0000256" key="2">
    <source>
        <dbReference type="ARBA" id="ARBA00022679"/>
    </source>
</evidence>
<proteinExistence type="inferred from homology"/>
<dbReference type="Proteomes" id="UP001551210">
    <property type="component" value="Unassembled WGS sequence"/>
</dbReference>
<gene>
    <name evidence="4" type="ORF">AB0A76_01545</name>
</gene>
<name>A0ABV3CPM6_STREX</name>
<evidence type="ECO:0000313" key="5">
    <source>
        <dbReference type="Proteomes" id="UP001551210"/>
    </source>
</evidence>
<dbReference type="PANTHER" id="PTHR12215:SF10">
    <property type="entry name" value="L-AMINOADIPATE-SEMIALDEHYDE DEHYDROGENASE-PHOSPHOPANTETHEINYL TRANSFERASE"/>
    <property type="match status" value="1"/>
</dbReference>
<comment type="caution">
    <text evidence="4">The sequence shown here is derived from an EMBL/GenBank/DDBJ whole genome shotgun (WGS) entry which is preliminary data.</text>
</comment>
<protein>
    <submittedName>
        <fullName evidence="4">4'-phosphopantetheinyl transferase superfamily protein</fullName>
    </submittedName>
</protein>
<dbReference type="Pfam" id="PF01648">
    <property type="entry name" value="ACPS"/>
    <property type="match status" value="1"/>
</dbReference>
<evidence type="ECO:0000313" key="4">
    <source>
        <dbReference type="EMBL" id="MEU7291881.1"/>
    </source>
</evidence>
<dbReference type="RefSeq" id="WP_359203189.1">
    <property type="nucleotide sequence ID" value="NZ_JBEZAM010000001.1"/>
</dbReference>
<reference evidence="4 5" key="1">
    <citation type="submission" date="2024-06" db="EMBL/GenBank/DDBJ databases">
        <title>The Natural Products Discovery Center: Release of the First 8490 Sequenced Strains for Exploring Actinobacteria Biosynthetic Diversity.</title>
        <authorList>
            <person name="Kalkreuter E."/>
            <person name="Kautsar S.A."/>
            <person name="Yang D."/>
            <person name="Bader C.D."/>
            <person name="Teijaro C.N."/>
            <person name="Fluegel L."/>
            <person name="Davis C.M."/>
            <person name="Simpson J.R."/>
            <person name="Lauterbach L."/>
            <person name="Steele A.D."/>
            <person name="Gui C."/>
            <person name="Meng S."/>
            <person name="Li G."/>
            <person name="Viehrig K."/>
            <person name="Ye F."/>
            <person name="Su P."/>
            <person name="Kiefer A.F."/>
            <person name="Nichols A."/>
            <person name="Cepeda A.J."/>
            <person name="Yan W."/>
            <person name="Fan B."/>
            <person name="Jiang Y."/>
            <person name="Adhikari A."/>
            <person name="Zheng C.-J."/>
            <person name="Schuster L."/>
            <person name="Cowan T.M."/>
            <person name="Smanski M.J."/>
            <person name="Chevrette M.G."/>
            <person name="De Carvalho L.P.S."/>
            <person name="Shen B."/>
        </authorList>
    </citation>
    <scope>NUCLEOTIDE SEQUENCE [LARGE SCALE GENOMIC DNA]</scope>
    <source>
        <strain evidence="4 5">NPDC045705</strain>
    </source>
</reference>
<dbReference type="InterPro" id="IPR008278">
    <property type="entry name" value="4-PPantetheinyl_Trfase_dom"/>
</dbReference>
<keyword evidence="2 4" id="KW-0808">Transferase</keyword>
<dbReference type="SUPFAM" id="SSF56214">
    <property type="entry name" value="4'-phosphopantetheinyl transferase"/>
    <property type="match status" value="2"/>
</dbReference>
<organism evidence="4 5">
    <name type="scientific">Streptomyces exfoliatus</name>
    <name type="common">Streptomyces hydrogenans</name>
    <dbReference type="NCBI Taxonomy" id="1905"/>
    <lineage>
        <taxon>Bacteria</taxon>
        <taxon>Bacillati</taxon>
        <taxon>Actinomycetota</taxon>
        <taxon>Actinomycetes</taxon>
        <taxon>Kitasatosporales</taxon>
        <taxon>Streptomycetaceae</taxon>
        <taxon>Streptomyces</taxon>
    </lineage>
</organism>
<dbReference type="InterPro" id="IPR050559">
    <property type="entry name" value="P-Pant_transferase_sf"/>
</dbReference>
<feature type="domain" description="4'-phosphopantetheinyl transferase" evidence="3">
    <location>
        <begin position="103"/>
        <end position="167"/>
    </location>
</feature>
<keyword evidence="5" id="KW-1185">Reference proteome</keyword>
<dbReference type="GO" id="GO:0016740">
    <property type="term" value="F:transferase activity"/>
    <property type="evidence" value="ECO:0007669"/>
    <property type="project" value="UniProtKB-KW"/>
</dbReference>
<dbReference type="InterPro" id="IPR037143">
    <property type="entry name" value="4-PPantetheinyl_Trfase_dom_sf"/>
</dbReference>
<sequence>MREDVELWLVRTGDPPAAAEVAVLDAAERRRAASFRRPAQAALYVSAHAALRHLLGERLGVLPADVPLRREAGGRPVVAGQAAVHFSLSHSGDLALVGLAGRPVGVDVQLVPGVTTAELCGRRLHPAERAELAARPPADRAEGFARLWARKEAYLKGLGTGLRRALNADYLGDGGPGRPGRPAGWTVLDVPCAPGHAAAVALADLPGAAVPAAA</sequence>
<comment type="similarity">
    <text evidence="1">Belongs to the P-Pant transferase superfamily. Gsp/Sfp/HetI/AcpT family.</text>
</comment>
<evidence type="ECO:0000256" key="1">
    <source>
        <dbReference type="ARBA" id="ARBA00010990"/>
    </source>
</evidence>
<accession>A0ABV3CPM6</accession>
<evidence type="ECO:0000259" key="3">
    <source>
        <dbReference type="Pfam" id="PF01648"/>
    </source>
</evidence>
<dbReference type="Gene3D" id="3.90.470.20">
    <property type="entry name" value="4'-phosphopantetheinyl transferase domain"/>
    <property type="match status" value="1"/>
</dbReference>